<dbReference type="Pfam" id="PF06229">
    <property type="entry name" value="FRG1"/>
    <property type="match status" value="1"/>
</dbReference>
<dbReference type="InterPro" id="IPR010414">
    <property type="entry name" value="FRG1"/>
</dbReference>
<dbReference type="CDD" id="cd23339">
    <property type="entry name" value="beta-trefoil_FSCN_fungal_FRG1-like"/>
    <property type="match status" value="1"/>
</dbReference>
<comment type="similarity">
    <text evidence="2">Belongs to the FRG1 family.</text>
</comment>
<comment type="subcellular location">
    <subcellularLocation>
        <location evidence="1">Nucleus</location>
        <location evidence="1">Nucleolus</location>
    </subcellularLocation>
</comment>
<proteinExistence type="inferred from homology"/>
<keyword evidence="6" id="KW-1185">Reference proteome</keyword>
<reference evidence="5" key="2">
    <citation type="journal article" date="2022" name="Microbiol. Resour. Announc.">
        <title>Whole-Genome Sequence of Entomortierella parvispora E1425, a Mucoromycotan Fungus Associated with Burkholderiaceae-Related Endosymbiotic Bacteria.</title>
        <authorList>
            <person name="Herlambang A."/>
            <person name="Guo Y."/>
            <person name="Takashima Y."/>
            <person name="Narisawa K."/>
            <person name="Ohta H."/>
            <person name="Nishizawa T."/>
        </authorList>
    </citation>
    <scope>NUCLEOTIDE SEQUENCE</scope>
    <source>
        <strain evidence="5">E1425</strain>
    </source>
</reference>
<accession>A0A9P3H567</accession>
<dbReference type="Gene3D" id="2.80.10.50">
    <property type="match status" value="1"/>
</dbReference>
<dbReference type="EMBL" id="BQFW01000003">
    <property type="protein sequence ID" value="GJJ69958.1"/>
    <property type="molecule type" value="Genomic_DNA"/>
</dbReference>
<dbReference type="GO" id="GO:0051015">
    <property type="term" value="F:actin filament binding"/>
    <property type="evidence" value="ECO:0007669"/>
    <property type="project" value="TreeGrafter"/>
</dbReference>
<dbReference type="OrthoDB" id="5539371at2759"/>
<evidence type="ECO:0000256" key="1">
    <source>
        <dbReference type="ARBA" id="ARBA00004604"/>
    </source>
</evidence>
<dbReference type="SUPFAM" id="SSF50405">
    <property type="entry name" value="Actin-crosslinking proteins"/>
    <property type="match status" value="1"/>
</dbReference>
<evidence type="ECO:0000313" key="5">
    <source>
        <dbReference type="EMBL" id="GJJ69958.1"/>
    </source>
</evidence>
<evidence type="ECO:0000256" key="4">
    <source>
        <dbReference type="SAM" id="MobiDB-lite"/>
    </source>
</evidence>
<sequence length="289" mass="31739">MPDEYTVRKSKLSFKGDSTKSKKKKRKAEDDKPQDDSNANADGWVPVKALTDLGGPIFLTFSSDPPSCLSVDDKSKVVMGPALDPSSDLAEGAGSVTSVPSFETAEPATVHQVFVVTMIPDSDRLTLKAFNGKYLSSDKFGIVSADSEAIGMQEEWTAIIKPDEEGGISLQSHYGKFLSVDEVASEGPGRGGIAGFQIRADSDVIGFCEVFQAKIQAKYRKKAKKSTEAKISSKDYEFDQTRKFQTWNHGKVVVSQEDVGKLKKAKQEGRYSEALLDRREKLKSDRYCK</sequence>
<comment type="caution">
    <text evidence="5">The sequence shown here is derived from an EMBL/GenBank/DDBJ whole genome shotgun (WGS) entry which is preliminary data.</text>
</comment>
<reference evidence="5" key="1">
    <citation type="submission" date="2021-11" db="EMBL/GenBank/DDBJ databases">
        <authorList>
            <person name="Herlambang A."/>
            <person name="Guo Y."/>
            <person name="Takashima Y."/>
            <person name="Nishizawa T."/>
        </authorList>
    </citation>
    <scope>NUCLEOTIDE SEQUENCE</scope>
    <source>
        <strain evidence="5">E1425</strain>
    </source>
</reference>
<dbReference type="Proteomes" id="UP000827284">
    <property type="component" value="Unassembled WGS sequence"/>
</dbReference>
<dbReference type="AlphaFoldDB" id="A0A9P3H567"/>
<keyword evidence="3" id="KW-0539">Nucleus</keyword>
<evidence type="ECO:0000313" key="6">
    <source>
        <dbReference type="Proteomes" id="UP000827284"/>
    </source>
</evidence>
<evidence type="ECO:0000256" key="2">
    <source>
        <dbReference type="ARBA" id="ARBA00010878"/>
    </source>
</evidence>
<dbReference type="GO" id="GO:0071013">
    <property type="term" value="C:catalytic step 2 spliceosome"/>
    <property type="evidence" value="ECO:0007669"/>
    <property type="project" value="TreeGrafter"/>
</dbReference>
<evidence type="ECO:0000256" key="3">
    <source>
        <dbReference type="ARBA" id="ARBA00023242"/>
    </source>
</evidence>
<protein>
    <submittedName>
        <fullName evidence="5">Protein FRG1</fullName>
    </submittedName>
</protein>
<gene>
    <name evidence="5" type="ORF">EMPS_02307</name>
</gene>
<organism evidence="5 6">
    <name type="scientific">Entomortierella parvispora</name>
    <dbReference type="NCBI Taxonomy" id="205924"/>
    <lineage>
        <taxon>Eukaryota</taxon>
        <taxon>Fungi</taxon>
        <taxon>Fungi incertae sedis</taxon>
        <taxon>Mucoromycota</taxon>
        <taxon>Mortierellomycotina</taxon>
        <taxon>Mortierellomycetes</taxon>
        <taxon>Mortierellales</taxon>
        <taxon>Mortierellaceae</taxon>
        <taxon>Entomortierella</taxon>
    </lineage>
</organism>
<feature type="region of interest" description="Disordered" evidence="4">
    <location>
        <begin position="1"/>
        <end position="43"/>
    </location>
</feature>
<dbReference type="PANTHER" id="PTHR12928">
    <property type="entry name" value="FRG1 PROTEIN"/>
    <property type="match status" value="1"/>
</dbReference>
<name>A0A9P3H567_9FUNG</name>
<dbReference type="GO" id="GO:0005730">
    <property type="term" value="C:nucleolus"/>
    <property type="evidence" value="ECO:0007669"/>
    <property type="project" value="UniProtKB-SubCell"/>
</dbReference>
<dbReference type="PANTHER" id="PTHR12928:SF0">
    <property type="entry name" value="FSHD REGION GENE 1"/>
    <property type="match status" value="1"/>
</dbReference>
<dbReference type="InterPro" id="IPR008999">
    <property type="entry name" value="Actin-crosslinking"/>
</dbReference>